<accession>A0A316FV61</accession>
<dbReference type="AlphaFoldDB" id="A0A316FV61"/>
<dbReference type="EMBL" id="QGGR01000011">
    <property type="protein sequence ID" value="PWK45291.1"/>
    <property type="molecule type" value="Genomic_DNA"/>
</dbReference>
<organism evidence="2 3">
    <name type="scientific">Actinoplanes xinjiangensis</name>
    <dbReference type="NCBI Taxonomy" id="512350"/>
    <lineage>
        <taxon>Bacteria</taxon>
        <taxon>Bacillati</taxon>
        <taxon>Actinomycetota</taxon>
        <taxon>Actinomycetes</taxon>
        <taxon>Micromonosporales</taxon>
        <taxon>Micromonosporaceae</taxon>
        <taxon>Actinoplanes</taxon>
    </lineage>
</organism>
<keyword evidence="3" id="KW-1185">Reference proteome</keyword>
<evidence type="ECO:0000313" key="3">
    <source>
        <dbReference type="Proteomes" id="UP000245697"/>
    </source>
</evidence>
<feature type="region of interest" description="Disordered" evidence="1">
    <location>
        <begin position="1"/>
        <end position="26"/>
    </location>
</feature>
<gene>
    <name evidence="2" type="ORF">BC793_111265</name>
</gene>
<sequence length="90" mass="9958">MSYSPEVSKRARPGVSKRDRPGGRLPDPALLCLPCMMLGTVRQAWTISDGRACCIRHAVEDAGLDDDMAEHDLFVVLYEALRQQGHPDAH</sequence>
<name>A0A316FV61_9ACTN</name>
<reference evidence="2 3" key="1">
    <citation type="submission" date="2018-05" db="EMBL/GenBank/DDBJ databases">
        <title>Genomic Encyclopedia of Archaeal and Bacterial Type Strains, Phase II (KMG-II): from individual species to whole genera.</title>
        <authorList>
            <person name="Goeker M."/>
        </authorList>
    </citation>
    <scope>NUCLEOTIDE SEQUENCE [LARGE SCALE GENOMIC DNA]</scope>
    <source>
        <strain evidence="2 3">DSM 45184</strain>
    </source>
</reference>
<protein>
    <submittedName>
        <fullName evidence="2">Uncharacterized protein</fullName>
    </submittedName>
</protein>
<proteinExistence type="predicted"/>
<dbReference type="Proteomes" id="UP000245697">
    <property type="component" value="Unassembled WGS sequence"/>
</dbReference>
<evidence type="ECO:0000313" key="2">
    <source>
        <dbReference type="EMBL" id="PWK45291.1"/>
    </source>
</evidence>
<evidence type="ECO:0000256" key="1">
    <source>
        <dbReference type="SAM" id="MobiDB-lite"/>
    </source>
</evidence>
<comment type="caution">
    <text evidence="2">The sequence shown here is derived from an EMBL/GenBank/DDBJ whole genome shotgun (WGS) entry which is preliminary data.</text>
</comment>